<name>A0A9X0CIQ6_9CNID</name>
<evidence type="ECO:0000256" key="3">
    <source>
        <dbReference type="SAM" id="Phobius"/>
    </source>
</evidence>
<keyword evidence="2" id="KW-1015">Disulfide bond</keyword>
<protein>
    <recommendedName>
        <fullName evidence="4">ZP domain-containing protein</fullName>
    </recommendedName>
</protein>
<dbReference type="InterPro" id="IPR055355">
    <property type="entry name" value="ZP-C"/>
</dbReference>
<proteinExistence type="predicted"/>
<dbReference type="Proteomes" id="UP001163046">
    <property type="component" value="Unassembled WGS sequence"/>
</dbReference>
<sequence>MQIIPFQCGYDKKITISKIVYDPKSTIVLTDADGIGNFTYSMDMYADKSYTETVTEFPKEIGLAIAGTFTISSVPIMLLTSCSRDNTLEYQYGQKAQHNFSIAAFRFTEGYDDVFIHCKLTVCPANDDGTRCARGCQPSKRKRRATEEDMSANIYVGPLKPKTMTDEADKEHSEVESESGNSMVLIVAVLVGVLGAVAIGLIAAVIIISRRRNSSGKGASLIVAEEI</sequence>
<keyword evidence="3" id="KW-1133">Transmembrane helix</keyword>
<dbReference type="Pfam" id="PF00100">
    <property type="entry name" value="Zona_pellucida"/>
    <property type="match status" value="1"/>
</dbReference>
<organism evidence="5 6">
    <name type="scientific">Desmophyllum pertusum</name>
    <dbReference type="NCBI Taxonomy" id="174260"/>
    <lineage>
        <taxon>Eukaryota</taxon>
        <taxon>Metazoa</taxon>
        <taxon>Cnidaria</taxon>
        <taxon>Anthozoa</taxon>
        <taxon>Hexacorallia</taxon>
        <taxon>Scleractinia</taxon>
        <taxon>Caryophylliina</taxon>
        <taxon>Caryophylliidae</taxon>
        <taxon>Desmophyllum</taxon>
    </lineage>
</organism>
<dbReference type="AlphaFoldDB" id="A0A9X0CIQ6"/>
<accession>A0A9X0CIQ6</accession>
<dbReference type="OrthoDB" id="5959488at2759"/>
<reference evidence="5" key="1">
    <citation type="submission" date="2023-01" db="EMBL/GenBank/DDBJ databases">
        <title>Genome assembly of the deep-sea coral Lophelia pertusa.</title>
        <authorList>
            <person name="Herrera S."/>
            <person name="Cordes E."/>
        </authorList>
    </citation>
    <scope>NUCLEOTIDE SEQUENCE</scope>
    <source>
        <strain evidence="5">USNM1676648</strain>
        <tissue evidence="5">Polyp</tissue>
    </source>
</reference>
<evidence type="ECO:0000259" key="4">
    <source>
        <dbReference type="PROSITE" id="PS51034"/>
    </source>
</evidence>
<evidence type="ECO:0000313" key="5">
    <source>
        <dbReference type="EMBL" id="KAJ7353941.1"/>
    </source>
</evidence>
<gene>
    <name evidence="5" type="ORF">OS493_031081</name>
</gene>
<dbReference type="PANTHER" id="PTHR14002:SF43">
    <property type="entry name" value="DELTA-LIKE PROTEIN"/>
    <property type="match status" value="1"/>
</dbReference>
<keyword evidence="3" id="KW-0472">Membrane</keyword>
<dbReference type="Gene3D" id="2.60.40.4100">
    <property type="entry name" value="Zona pellucida, ZP-C domain"/>
    <property type="match status" value="1"/>
</dbReference>
<dbReference type="EMBL" id="MU827336">
    <property type="protein sequence ID" value="KAJ7353941.1"/>
    <property type="molecule type" value="Genomic_DNA"/>
</dbReference>
<dbReference type="InterPro" id="IPR042235">
    <property type="entry name" value="ZP-C_dom"/>
</dbReference>
<evidence type="ECO:0000256" key="2">
    <source>
        <dbReference type="ARBA" id="ARBA00023157"/>
    </source>
</evidence>
<feature type="domain" description="ZP" evidence="4">
    <location>
        <begin position="1"/>
        <end position="139"/>
    </location>
</feature>
<dbReference type="InterPro" id="IPR001507">
    <property type="entry name" value="ZP_dom"/>
</dbReference>
<evidence type="ECO:0000313" key="6">
    <source>
        <dbReference type="Proteomes" id="UP001163046"/>
    </source>
</evidence>
<comment type="caution">
    <text evidence="5">The sequence shown here is derived from an EMBL/GenBank/DDBJ whole genome shotgun (WGS) entry which is preliminary data.</text>
</comment>
<feature type="transmembrane region" description="Helical" evidence="3">
    <location>
        <begin position="183"/>
        <end position="208"/>
    </location>
</feature>
<dbReference type="PROSITE" id="PS51034">
    <property type="entry name" value="ZP_2"/>
    <property type="match status" value="1"/>
</dbReference>
<keyword evidence="1" id="KW-0732">Signal</keyword>
<evidence type="ECO:0000256" key="1">
    <source>
        <dbReference type="ARBA" id="ARBA00022729"/>
    </source>
</evidence>
<dbReference type="PANTHER" id="PTHR14002">
    <property type="entry name" value="ENDOGLIN/TGF-BETA RECEPTOR TYPE III"/>
    <property type="match status" value="1"/>
</dbReference>
<keyword evidence="3" id="KW-0812">Transmembrane</keyword>
<keyword evidence="6" id="KW-1185">Reference proteome</keyword>